<reference evidence="1 2" key="1">
    <citation type="journal article" date="2014" name="Int. J. Syst. Evol. Microbiol.">
        <title>Complete genome sequence of Corynebacterium casei LMG S-19264T (=DSM 44701T), isolated from a smear-ripened cheese.</title>
        <authorList>
            <consortium name="US DOE Joint Genome Institute (JGI-PGF)"/>
            <person name="Walter F."/>
            <person name="Albersmeier A."/>
            <person name="Kalinowski J."/>
            <person name="Ruckert C."/>
        </authorList>
    </citation>
    <scope>NUCLEOTIDE SEQUENCE [LARGE SCALE GENOMIC DNA]</scope>
    <source>
        <strain evidence="1 2">NBRC 112785</strain>
    </source>
</reference>
<protein>
    <submittedName>
        <fullName evidence="1">Uncharacterized protein</fullName>
    </submittedName>
</protein>
<organism evidence="1 2">
    <name type="scientific">Paraferrimonas haliotis</name>
    <dbReference type="NCBI Taxonomy" id="2013866"/>
    <lineage>
        <taxon>Bacteria</taxon>
        <taxon>Pseudomonadati</taxon>
        <taxon>Pseudomonadota</taxon>
        <taxon>Gammaproteobacteria</taxon>
        <taxon>Alteromonadales</taxon>
        <taxon>Ferrimonadaceae</taxon>
        <taxon>Paraferrimonas</taxon>
    </lineage>
</organism>
<comment type="caution">
    <text evidence="1">The sequence shown here is derived from an EMBL/GenBank/DDBJ whole genome shotgun (WGS) entry which is preliminary data.</text>
</comment>
<dbReference type="AlphaFoldDB" id="A0AA37TNJ5"/>
<evidence type="ECO:0000313" key="2">
    <source>
        <dbReference type="Proteomes" id="UP001157439"/>
    </source>
</evidence>
<accession>A0AA37TNJ5</accession>
<name>A0AA37TNJ5_9GAMM</name>
<sequence length="136" mass="15792">MNLKFLSMLVVATALIHLSGCRVVPKQKESPFESSFSTKILSNDAKLFTYSMSLMKPKKIVSRTDYFLYHPSLESVEELLDTKVERMLRFNRYCRSGFVENDRVVLSDYASIKGECNEAANEEDRKRFPNINKPRR</sequence>
<dbReference type="RefSeq" id="WP_095499404.1">
    <property type="nucleotide sequence ID" value="NZ_BSPO01000014.1"/>
</dbReference>
<dbReference type="Proteomes" id="UP001157439">
    <property type="component" value="Unassembled WGS sequence"/>
</dbReference>
<proteinExistence type="predicted"/>
<evidence type="ECO:0000313" key="1">
    <source>
        <dbReference type="EMBL" id="GLS84959.1"/>
    </source>
</evidence>
<keyword evidence="2" id="KW-1185">Reference proteome</keyword>
<gene>
    <name evidence="1" type="ORF">GCM10007894_29360</name>
</gene>
<dbReference type="EMBL" id="BSPO01000014">
    <property type="protein sequence ID" value="GLS84959.1"/>
    <property type="molecule type" value="Genomic_DNA"/>
</dbReference>